<proteinExistence type="predicted"/>
<dbReference type="RefSeq" id="WP_317639798.1">
    <property type="nucleotide sequence ID" value="NZ_JAPMIV010000010.1"/>
</dbReference>
<organism evidence="1 2">
    <name type="scientific">Deinococcus arenicola</name>
    <dbReference type="NCBI Taxonomy" id="2994950"/>
    <lineage>
        <taxon>Bacteria</taxon>
        <taxon>Thermotogati</taxon>
        <taxon>Deinococcota</taxon>
        <taxon>Deinococci</taxon>
        <taxon>Deinococcales</taxon>
        <taxon>Deinococcaceae</taxon>
        <taxon>Deinococcus</taxon>
    </lineage>
</organism>
<evidence type="ECO:0008006" key="3">
    <source>
        <dbReference type="Google" id="ProtNLM"/>
    </source>
</evidence>
<dbReference type="EMBL" id="JAPMIV010000010">
    <property type="protein sequence ID" value="MDV6374482.1"/>
    <property type="molecule type" value="Genomic_DNA"/>
</dbReference>
<keyword evidence="2" id="KW-1185">Reference proteome</keyword>
<name>A0ABU4DR91_9DEIO</name>
<reference evidence="1 2" key="1">
    <citation type="submission" date="2022-11" db="EMBL/GenBank/DDBJ databases">
        <title>Deinococcus ZS9-10, Low Temperature and Draught-tolerating, UV-resistant Bacteria from Continental Antarctica.</title>
        <authorList>
            <person name="Cheng L."/>
        </authorList>
    </citation>
    <scope>NUCLEOTIDE SEQUENCE [LARGE SCALE GENOMIC DNA]</scope>
    <source>
        <strain evidence="1 2">ZS9-10</strain>
    </source>
</reference>
<dbReference type="InterPro" id="IPR036249">
    <property type="entry name" value="Thioredoxin-like_sf"/>
</dbReference>
<dbReference type="Proteomes" id="UP001276150">
    <property type="component" value="Unassembled WGS sequence"/>
</dbReference>
<protein>
    <recommendedName>
        <fullName evidence="3">Thioredoxin</fullName>
    </recommendedName>
</protein>
<evidence type="ECO:0000313" key="2">
    <source>
        <dbReference type="Proteomes" id="UP001276150"/>
    </source>
</evidence>
<evidence type="ECO:0000313" key="1">
    <source>
        <dbReference type="EMBL" id="MDV6374482.1"/>
    </source>
</evidence>
<gene>
    <name evidence="1" type="ORF">ORD21_07755</name>
</gene>
<accession>A0ABU4DR91</accession>
<comment type="caution">
    <text evidence="1">The sequence shown here is derived from an EMBL/GenBank/DDBJ whole genome shotgun (WGS) entry which is preliminary data.</text>
</comment>
<dbReference type="SUPFAM" id="SSF52833">
    <property type="entry name" value="Thioredoxin-like"/>
    <property type="match status" value="1"/>
</dbReference>
<sequence length="150" mass="15933">MSQPAKIPRQIKLKVPPFVGSLLERLFSIFTVKPGATVPPPSALKVTRRTLLYFKSEGCVGCDRLDMFIGRLASASGLDLRVIDARRGDLPEHGYGEQLLLDTGGKIGRAYRVGVFPTLILTNPAGGVERVMVGGSSEEGAIRAGLGLAG</sequence>